<accession>A0A6G0X8F4</accession>
<feature type="domain" description="PDZ" evidence="2">
    <location>
        <begin position="246"/>
        <end position="324"/>
    </location>
</feature>
<dbReference type="Gene3D" id="2.30.42.10">
    <property type="match status" value="1"/>
</dbReference>
<dbReference type="SMART" id="SM00228">
    <property type="entry name" value="PDZ"/>
    <property type="match status" value="1"/>
</dbReference>
<proteinExistence type="predicted"/>
<dbReference type="InterPro" id="IPR001478">
    <property type="entry name" value="PDZ"/>
</dbReference>
<gene>
    <name evidence="3" type="ORF">Ae201684_007368</name>
</gene>
<dbReference type="InterPro" id="IPR036034">
    <property type="entry name" value="PDZ_sf"/>
</dbReference>
<dbReference type="EMBL" id="VJMJ01000089">
    <property type="protein sequence ID" value="KAF0736348.1"/>
    <property type="molecule type" value="Genomic_DNA"/>
</dbReference>
<feature type="region of interest" description="Disordered" evidence="1">
    <location>
        <begin position="138"/>
        <end position="160"/>
    </location>
</feature>
<comment type="caution">
    <text evidence="3">The sequence shown here is derived from an EMBL/GenBank/DDBJ whole genome shotgun (WGS) entry which is preliminary data.</text>
</comment>
<sequence length="362" mass="39026">MEKLALIRAEEGEWAELVDLAENVPHSIMVPDEFGMLPLHWVCTESTVPLETLQTLLRVYPEACEMKNLSGMLPLHVAITSKLPGVHLNALVNAFPGSIYVKGGDSGLFPAEMARRCRLPDHSINVLKKSLSLSMSIRPPDGSMSIHRSESDSSLNRFPRSSSWESVDKLKPVGSSSSSGSTASSIYSALSSPKSISSRLDSLSEPDEIGAELRELSGQLAALHMEMRSSKNHVAETIHSVLWNPGDRLGVSLEPAVEAPHQAIGARVKRFTGESEALGIDAIQVGDHLLSVNGIDVTSVPFTTVCKFLKKTNVTCKLTFQTPPSSSSSTPSPPDVHTILQTALDKVQSVQDIVRLNSAMTA</sequence>
<name>A0A6G0X8F4_9STRA</name>
<keyword evidence="4" id="KW-1185">Reference proteome</keyword>
<dbReference type="AlphaFoldDB" id="A0A6G0X8F4"/>
<protein>
    <recommendedName>
        <fullName evidence="2">PDZ domain-containing protein</fullName>
    </recommendedName>
</protein>
<dbReference type="PROSITE" id="PS50106">
    <property type="entry name" value="PDZ"/>
    <property type="match status" value="1"/>
</dbReference>
<dbReference type="VEuPathDB" id="FungiDB:AeMF1_020363"/>
<evidence type="ECO:0000259" key="2">
    <source>
        <dbReference type="PROSITE" id="PS50106"/>
    </source>
</evidence>
<organism evidence="3 4">
    <name type="scientific">Aphanomyces euteiches</name>
    <dbReference type="NCBI Taxonomy" id="100861"/>
    <lineage>
        <taxon>Eukaryota</taxon>
        <taxon>Sar</taxon>
        <taxon>Stramenopiles</taxon>
        <taxon>Oomycota</taxon>
        <taxon>Saprolegniomycetes</taxon>
        <taxon>Saprolegniales</taxon>
        <taxon>Verrucalvaceae</taxon>
        <taxon>Aphanomyces</taxon>
    </lineage>
</organism>
<dbReference type="SUPFAM" id="SSF50156">
    <property type="entry name" value="PDZ domain-like"/>
    <property type="match status" value="1"/>
</dbReference>
<reference evidence="3 4" key="1">
    <citation type="submission" date="2019-07" db="EMBL/GenBank/DDBJ databases">
        <title>Genomics analysis of Aphanomyces spp. identifies a new class of oomycete effector associated with host adaptation.</title>
        <authorList>
            <person name="Gaulin E."/>
        </authorList>
    </citation>
    <scope>NUCLEOTIDE SEQUENCE [LARGE SCALE GENOMIC DNA]</scope>
    <source>
        <strain evidence="3 4">ATCC 201684</strain>
    </source>
</reference>
<dbReference type="Proteomes" id="UP000481153">
    <property type="component" value="Unassembled WGS sequence"/>
</dbReference>
<evidence type="ECO:0000313" key="3">
    <source>
        <dbReference type="EMBL" id="KAF0736348.1"/>
    </source>
</evidence>
<evidence type="ECO:0000313" key="4">
    <source>
        <dbReference type="Proteomes" id="UP000481153"/>
    </source>
</evidence>
<evidence type="ECO:0000256" key="1">
    <source>
        <dbReference type="SAM" id="MobiDB-lite"/>
    </source>
</evidence>